<dbReference type="Proteomes" id="UP000018227">
    <property type="component" value="Unassembled WGS sequence"/>
</dbReference>
<dbReference type="AlphaFoldDB" id="V2Z5X6"/>
<evidence type="ECO:0000313" key="3">
    <source>
        <dbReference type="Proteomes" id="UP000018227"/>
    </source>
</evidence>
<accession>V2Z5X6</accession>
<keyword evidence="1" id="KW-0472">Membrane</keyword>
<name>V2Z5X6_9FIRM</name>
<feature type="transmembrane region" description="Helical" evidence="1">
    <location>
        <begin position="26"/>
        <end position="48"/>
    </location>
</feature>
<organism evidence="2 3">
    <name type="scientific">Catonella morbi ATCC 51271</name>
    <dbReference type="NCBI Taxonomy" id="592026"/>
    <lineage>
        <taxon>Bacteria</taxon>
        <taxon>Bacillati</taxon>
        <taxon>Bacillota</taxon>
        <taxon>Clostridia</taxon>
        <taxon>Lachnospirales</taxon>
        <taxon>Lachnospiraceae</taxon>
        <taxon>Catonella</taxon>
    </lineage>
</organism>
<evidence type="ECO:0000313" key="2">
    <source>
        <dbReference type="EMBL" id="ESL02325.1"/>
    </source>
</evidence>
<gene>
    <name evidence="2" type="ORF">GCWU0000282_002459</name>
</gene>
<comment type="caution">
    <text evidence="2">The sequence shown here is derived from an EMBL/GenBank/DDBJ whole genome shotgun (WGS) entry which is preliminary data.</text>
</comment>
<dbReference type="HOGENOM" id="CLU_1649073_0_0_9"/>
<dbReference type="EMBL" id="ACIL03000016">
    <property type="protein sequence ID" value="ESL02325.1"/>
    <property type="molecule type" value="Genomic_DNA"/>
</dbReference>
<evidence type="ECO:0000256" key="1">
    <source>
        <dbReference type="SAM" id="Phobius"/>
    </source>
</evidence>
<reference evidence="2 3" key="1">
    <citation type="submission" date="2013-06" db="EMBL/GenBank/DDBJ databases">
        <authorList>
            <person name="Weinstock G."/>
            <person name="Sodergren E."/>
            <person name="Clifton S."/>
            <person name="Fulton L."/>
            <person name="Fulton B."/>
            <person name="Courtney L."/>
            <person name="Fronick C."/>
            <person name="Harrison M."/>
            <person name="Strong C."/>
            <person name="Farmer C."/>
            <person name="Delahaunty K."/>
            <person name="Markovic C."/>
            <person name="Hall O."/>
            <person name="Minx P."/>
            <person name="Tomlinson C."/>
            <person name="Mitreva M."/>
            <person name="Nelson J."/>
            <person name="Hou S."/>
            <person name="Wollam A."/>
            <person name="Pepin K.H."/>
            <person name="Johnson M."/>
            <person name="Bhonagiri V."/>
            <person name="Nash W.E."/>
            <person name="Warren W."/>
            <person name="Chinwalla A."/>
            <person name="Mardis E.R."/>
            <person name="Wilson R.K."/>
        </authorList>
    </citation>
    <scope>NUCLEOTIDE SEQUENCE [LARGE SCALE GENOMIC DNA]</scope>
    <source>
        <strain evidence="2 3">ATCC 51271</strain>
    </source>
</reference>
<keyword evidence="3" id="KW-1185">Reference proteome</keyword>
<proteinExistence type="predicted"/>
<dbReference type="eggNOG" id="ENOG502ZI9P">
    <property type="taxonomic scope" value="Bacteria"/>
</dbReference>
<keyword evidence="1" id="KW-0812">Transmembrane</keyword>
<dbReference type="STRING" id="592026.GCWU0000282_002459"/>
<keyword evidence="1" id="KW-1133">Transmembrane helix</keyword>
<sequence length="160" mass="19169">MKLRSDEERGVLICFLLERREISMEIMAIFCIHTMVFFLTHIVSIYIIKIVIDRENESIVHKIFLKNILYKSNYEDYFTIGHRRIDRNDYYLSYQILDDGGVKLIKFDAEKTIIYKTLKTDDEAYAEIIKDGFEDIKKIKLYVPKNTIKVEYDFDIKTED</sequence>
<protein>
    <submittedName>
        <fullName evidence="2">Uncharacterized protein</fullName>
    </submittedName>
</protein>